<sequence length="486" mass="52427">MSPEDAALDRLLAERLWPWVEQVMDAWALPGVAICAVRGEAVVARGFGTRDVRTGEPVTGDTLFHLASISKPFVATAALQLVDDGALELDAPIAPLLPELRWADERARGITLRHLLSHRSGLGDVHDYGWDDPEFDDDALARFAAEVAGWRLERDPGNAFAYSNAAYELLGHLLATVTGSSFEALLAERVLRPLGMATSTFLRHDVPPALEAAPHIGQPAAVPEGAYPYTRQHAPSSSLHSSAAELGRWLVAHLDGRAGLSPELHREMWAPQAEAGGVWHAQIALGWFLGTIRGRTVVSHSGEDPGFATNHGLVPDERVGFAVLGNSNLVPVELSEATLAVLLGEDPGEPPLPPAVVPVGRELEVAGPEAAEALFRLLAAERPPRADLDEPGFDDATWPAVELHRPELVRPLLELWLRAQPESADAWATAAWSHEVEGRAAEAVEHLRRALELDPEHEDAAARLRRLRAAPASATSVGSKDRRAEL</sequence>
<dbReference type="EMBL" id="LT629734">
    <property type="protein sequence ID" value="SDR93812.1"/>
    <property type="molecule type" value="Genomic_DNA"/>
</dbReference>
<evidence type="ECO:0000256" key="1">
    <source>
        <dbReference type="PROSITE-ProRule" id="PRU00339"/>
    </source>
</evidence>
<keyword evidence="1" id="KW-0802">TPR repeat</keyword>
<evidence type="ECO:0000313" key="4">
    <source>
        <dbReference type="Proteomes" id="UP000199649"/>
    </source>
</evidence>
<dbReference type="PANTHER" id="PTHR46825">
    <property type="entry name" value="D-ALANYL-D-ALANINE-CARBOXYPEPTIDASE/ENDOPEPTIDASE AMPH"/>
    <property type="match status" value="1"/>
</dbReference>
<dbReference type="PANTHER" id="PTHR46825:SF15">
    <property type="entry name" value="BETA-LACTAMASE-RELATED DOMAIN-CONTAINING PROTEIN"/>
    <property type="match status" value="1"/>
</dbReference>
<dbReference type="InterPro" id="IPR011990">
    <property type="entry name" value="TPR-like_helical_dom_sf"/>
</dbReference>
<reference evidence="4" key="1">
    <citation type="submission" date="2016-10" db="EMBL/GenBank/DDBJ databases">
        <authorList>
            <person name="Varghese N."/>
            <person name="Submissions S."/>
        </authorList>
    </citation>
    <scope>NUCLEOTIDE SEQUENCE [LARGE SCALE GENOMIC DNA]</scope>
    <source>
        <strain evidence="4">DSM 22965</strain>
    </source>
</reference>
<dbReference type="InterPro" id="IPR012338">
    <property type="entry name" value="Beta-lactam/transpept-like"/>
</dbReference>
<dbReference type="Gene3D" id="3.40.710.10">
    <property type="entry name" value="DD-peptidase/beta-lactamase superfamily"/>
    <property type="match status" value="1"/>
</dbReference>
<dbReference type="InterPro" id="IPR001466">
    <property type="entry name" value="Beta-lactam-related"/>
</dbReference>
<dbReference type="PROSITE" id="PS50005">
    <property type="entry name" value="TPR"/>
    <property type="match status" value="1"/>
</dbReference>
<organism evidence="3 4">
    <name type="scientific">Agrococcus carbonis</name>
    <dbReference type="NCBI Taxonomy" id="684552"/>
    <lineage>
        <taxon>Bacteria</taxon>
        <taxon>Bacillati</taxon>
        <taxon>Actinomycetota</taxon>
        <taxon>Actinomycetes</taxon>
        <taxon>Micrococcales</taxon>
        <taxon>Microbacteriaceae</taxon>
        <taxon>Agrococcus</taxon>
    </lineage>
</organism>
<feature type="repeat" description="TPR" evidence="1">
    <location>
        <begin position="424"/>
        <end position="457"/>
    </location>
</feature>
<evidence type="ECO:0000259" key="2">
    <source>
        <dbReference type="Pfam" id="PF00144"/>
    </source>
</evidence>
<name>A0A1H1N4C9_9MICO</name>
<dbReference type="SUPFAM" id="SSF48452">
    <property type="entry name" value="TPR-like"/>
    <property type="match status" value="1"/>
</dbReference>
<dbReference type="Proteomes" id="UP000199649">
    <property type="component" value="Chromosome I"/>
</dbReference>
<dbReference type="RefSeq" id="WP_092666134.1">
    <property type="nucleotide sequence ID" value="NZ_LT629734.1"/>
</dbReference>
<dbReference type="SUPFAM" id="SSF56601">
    <property type="entry name" value="beta-lactamase/transpeptidase-like"/>
    <property type="match status" value="1"/>
</dbReference>
<dbReference type="Gene3D" id="1.25.40.10">
    <property type="entry name" value="Tetratricopeptide repeat domain"/>
    <property type="match status" value="1"/>
</dbReference>
<dbReference type="STRING" id="684552.SAMN04489719_1167"/>
<feature type="domain" description="Beta-lactamase-related" evidence="2">
    <location>
        <begin position="20"/>
        <end position="334"/>
    </location>
</feature>
<protein>
    <submittedName>
        <fullName evidence="3">CubicO group peptidase, beta-lactamase class C family</fullName>
    </submittedName>
</protein>
<proteinExistence type="predicted"/>
<keyword evidence="4" id="KW-1185">Reference proteome</keyword>
<evidence type="ECO:0000313" key="3">
    <source>
        <dbReference type="EMBL" id="SDR93812.1"/>
    </source>
</evidence>
<gene>
    <name evidence="3" type="ORF">SAMN04489719_1167</name>
</gene>
<dbReference type="InterPro" id="IPR050491">
    <property type="entry name" value="AmpC-like"/>
</dbReference>
<dbReference type="InterPro" id="IPR019734">
    <property type="entry name" value="TPR_rpt"/>
</dbReference>
<dbReference type="Pfam" id="PF00144">
    <property type="entry name" value="Beta-lactamase"/>
    <property type="match status" value="1"/>
</dbReference>
<dbReference type="SMART" id="SM00028">
    <property type="entry name" value="TPR"/>
    <property type="match status" value="1"/>
</dbReference>
<accession>A0A1H1N4C9</accession>
<dbReference type="AlphaFoldDB" id="A0A1H1N4C9"/>
<dbReference type="OrthoDB" id="4281716at2"/>